<keyword evidence="3" id="KW-1185">Reference proteome</keyword>
<reference evidence="3" key="1">
    <citation type="journal article" date="2014" name="Proc. Natl. Acad. Sci. U.S.A.">
        <title>Extensive sampling of basidiomycete genomes demonstrates inadequacy of the white-rot/brown-rot paradigm for wood decay fungi.</title>
        <authorList>
            <person name="Riley R."/>
            <person name="Salamov A.A."/>
            <person name="Brown D.W."/>
            <person name="Nagy L.G."/>
            <person name="Floudas D."/>
            <person name="Held B.W."/>
            <person name="Levasseur A."/>
            <person name="Lombard V."/>
            <person name="Morin E."/>
            <person name="Otillar R."/>
            <person name="Lindquist E.A."/>
            <person name="Sun H."/>
            <person name="LaButti K.M."/>
            <person name="Schmutz J."/>
            <person name="Jabbour D."/>
            <person name="Luo H."/>
            <person name="Baker S.E."/>
            <person name="Pisabarro A.G."/>
            <person name="Walton J.D."/>
            <person name="Blanchette R.A."/>
            <person name="Henrissat B."/>
            <person name="Martin F."/>
            <person name="Cullen D."/>
            <person name="Hibbett D.S."/>
            <person name="Grigoriev I.V."/>
        </authorList>
    </citation>
    <scope>NUCLEOTIDE SEQUENCE [LARGE SCALE GENOMIC DNA]</scope>
    <source>
        <strain evidence="3">CBS 339.88</strain>
    </source>
</reference>
<sequence>MTDVDHLETIAIDPESGNVHSVAPDSRRLGFVDSPHIKEGCSQSQSRKNTTNSKAPSNRCLAKNQVPKLLKVLEHWKMGRPSAQ</sequence>
<proteinExistence type="predicted"/>
<gene>
    <name evidence="2" type="ORF">GALMADRAFT_622532</name>
</gene>
<dbReference type="AlphaFoldDB" id="A0A067SRP0"/>
<accession>A0A067SRP0</accession>
<protein>
    <submittedName>
        <fullName evidence="2">Uncharacterized protein</fullName>
    </submittedName>
</protein>
<organism evidence="2 3">
    <name type="scientific">Galerina marginata (strain CBS 339.88)</name>
    <dbReference type="NCBI Taxonomy" id="685588"/>
    <lineage>
        <taxon>Eukaryota</taxon>
        <taxon>Fungi</taxon>
        <taxon>Dikarya</taxon>
        <taxon>Basidiomycota</taxon>
        <taxon>Agaricomycotina</taxon>
        <taxon>Agaricomycetes</taxon>
        <taxon>Agaricomycetidae</taxon>
        <taxon>Agaricales</taxon>
        <taxon>Agaricineae</taxon>
        <taxon>Strophariaceae</taxon>
        <taxon>Galerina</taxon>
    </lineage>
</organism>
<dbReference type="HOGENOM" id="CLU_2527605_0_0_1"/>
<dbReference type="EMBL" id="KL142385">
    <property type="protein sequence ID" value="KDR73615.1"/>
    <property type="molecule type" value="Genomic_DNA"/>
</dbReference>
<evidence type="ECO:0000313" key="2">
    <source>
        <dbReference type="EMBL" id="KDR73615.1"/>
    </source>
</evidence>
<name>A0A067SRP0_GALM3</name>
<feature type="compositionally biased region" description="Polar residues" evidence="1">
    <location>
        <begin position="41"/>
        <end position="56"/>
    </location>
</feature>
<dbReference type="Proteomes" id="UP000027222">
    <property type="component" value="Unassembled WGS sequence"/>
</dbReference>
<evidence type="ECO:0000256" key="1">
    <source>
        <dbReference type="SAM" id="MobiDB-lite"/>
    </source>
</evidence>
<feature type="region of interest" description="Disordered" evidence="1">
    <location>
        <begin position="31"/>
        <end position="58"/>
    </location>
</feature>
<evidence type="ECO:0000313" key="3">
    <source>
        <dbReference type="Proteomes" id="UP000027222"/>
    </source>
</evidence>